<dbReference type="EMBL" id="CP116507">
    <property type="protein sequence ID" value="WCG23159.1"/>
    <property type="molecule type" value="Genomic_DNA"/>
</dbReference>
<accession>A0AAE9XPI9</accession>
<dbReference type="Proteomes" id="UP001179600">
    <property type="component" value="Chromosome"/>
</dbReference>
<dbReference type="Pfam" id="PF09648">
    <property type="entry name" value="YycI"/>
    <property type="match status" value="1"/>
</dbReference>
<gene>
    <name evidence="3" type="ORF">PML95_02655</name>
</gene>
<evidence type="ECO:0000313" key="3">
    <source>
        <dbReference type="EMBL" id="WCG23159.1"/>
    </source>
</evidence>
<feature type="transmembrane region" description="Helical" evidence="1">
    <location>
        <begin position="7"/>
        <end position="26"/>
    </location>
</feature>
<evidence type="ECO:0000313" key="4">
    <source>
        <dbReference type="Proteomes" id="UP001179600"/>
    </source>
</evidence>
<proteinExistence type="predicted"/>
<dbReference type="AlphaFoldDB" id="A0AAE9XPI9"/>
<keyword evidence="1" id="KW-1133">Transmembrane helix</keyword>
<dbReference type="Gene3D" id="2.40.128.690">
    <property type="entry name" value="YycH protein, domain 3-like"/>
    <property type="match status" value="1"/>
</dbReference>
<dbReference type="GO" id="GO:0016020">
    <property type="term" value="C:membrane"/>
    <property type="evidence" value="ECO:0007669"/>
    <property type="project" value="InterPro"/>
</dbReference>
<keyword evidence="1" id="KW-0812">Transmembrane</keyword>
<name>A0AAE9XPI9_9ENTE</name>
<keyword evidence="1" id="KW-0472">Membrane</keyword>
<evidence type="ECO:0000259" key="2">
    <source>
        <dbReference type="Pfam" id="PF09648"/>
    </source>
</evidence>
<organism evidence="3 4">
    <name type="scientific">Vagococcus lutrae</name>
    <dbReference type="NCBI Taxonomy" id="81947"/>
    <lineage>
        <taxon>Bacteria</taxon>
        <taxon>Bacillati</taxon>
        <taxon>Bacillota</taxon>
        <taxon>Bacilli</taxon>
        <taxon>Lactobacillales</taxon>
        <taxon>Enterococcaceae</taxon>
        <taxon>Vagococcus</taxon>
    </lineage>
</organism>
<dbReference type="InterPro" id="IPR018604">
    <property type="entry name" value="YycI-like"/>
</dbReference>
<dbReference type="RefSeq" id="WP_248856533.1">
    <property type="nucleotide sequence ID" value="NZ_CP097051.1"/>
</dbReference>
<sequence>MDFKRIEFIFLITFLSLNLFLAFSYFQGQAETTQLPESSYLDNIESRLKEEKITIPHDFSTQEKEGYYLSALPTNFEEREVTKNARLNDAMTVVEDLESIPIVDISKKNVRQEVESFVTNSEDIVERESYTYSSALSEPPYAFVYTQSFEGIPFYDGSSKLVVTLEDTANGRLTLSQFSQTHIEDVEPLREKQILITEHDAIVTLYLASRIPNGATIKQTTLAYTKIFSVRGKDVYVPTWLIWIENKDKELQIEKINAFSNSIISSGMSEVRKETF</sequence>
<evidence type="ECO:0000256" key="1">
    <source>
        <dbReference type="SAM" id="Phobius"/>
    </source>
</evidence>
<reference evidence="3" key="1">
    <citation type="submission" date="2023-01" db="EMBL/GenBank/DDBJ databases">
        <title>Oxazolidinone resistance genes in florfenicol resistant enterococci from beef cattle and veal calves at slaughter.</title>
        <authorList>
            <person name="Biggel M."/>
        </authorList>
    </citation>
    <scope>NUCLEOTIDE SEQUENCE</scope>
    <source>
        <strain evidence="3">K204-1</strain>
    </source>
</reference>
<feature type="domain" description="Regulatory protein YycH-like" evidence="2">
    <location>
        <begin position="40"/>
        <end position="259"/>
    </location>
</feature>
<protein>
    <submittedName>
        <fullName evidence="3">Two-component system regulatory protein YycI</fullName>
    </submittedName>
</protein>